<keyword evidence="2" id="KW-1133">Transmembrane helix</keyword>
<evidence type="ECO:0000313" key="4">
    <source>
        <dbReference type="Proteomes" id="UP000326939"/>
    </source>
</evidence>
<keyword evidence="1" id="KW-0175">Coiled coil</keyword>
<keyword evidence="2" id="KW-0472">Membrane</keyword>
<dbReference type="GO" id="GO:0045037">
    <property type="term" value="P:protein import into chloroplast stroma"/>
    <property type="evidence" value="ECO:0007669"/>
    <property type="project" value="TreeGrafter"/>
</dbReference>
<dbReference type="EMBL" id="VDCV01000019">
    <property type="protein sequence ID" value="KAB5512836.1"/>
    <property type="molecule type" value="Genomic_DNA"/>
</dbReference>
<comment type="caution">
    <text evidence="3">The sequence shown here is derived from an EMBL/GenBank/DDBJ whole genome shotgun (WGS) entry which is preliminary data.</text>
</comment>
<dbReference type="Proteomes" id="UP000326939">
    <property type="component" value="Chromosome 19"/>
</dbReference>
<accession>A0A5N5J2E8</accession>
<dbReference type="PANTHER" id="PTHR34793:SF1">
    <property type="entry name" value="PROTEIN THYLAKOID FORMATION 1, CHLOROPLASTIC"/>
    <property type="match status" value="1"/>
</dbReference>
<proteinExistence type="predicted"/>
<dbReference type="GO" id="GO:0009534">
    <property type="term" value="C:chloroplast thylakoid"/>
    <property type="evidence" value="ECO:0007669"/>
    <property type="project" value="TreeGrafter"/>
</dbReference>
<dbReference type="Pfam" id="PF11264">
    <property type="entry name" value="ThylakoidFormat"/>
    <property type="match status" value="1"/>
</dbReference>
<sequence length="120" mass="13946">MQQLCAALNINKRSVDRDLDVYRGLLSKLVQARELLKEYVDRERSISFLYHAICSLSVFLPDRFRLSASSFFICSIMHVMVFSEMIFNFREKKKQEERAESQKASETVAKCLGEPQFVGQ</sequence>
<organism evidence="3 4">
    <name type="scientific">Salix brachista</name>
    <dbReference type="NCBI Taxonomy" id="2182728"/>
    <lineage>
        <taxon>Eukaryota</taxon>
        <taxon>Viridiplantae</taxon>
        <taxon>Streptophyta</taxon>
        <taxon>Embryophyta</taxon>
        <taxon>Tracheophyta</taxon>
        <taxon>Spermatophyta</taxon>
        <taxon>Magnoliopsida</taxon>
        <taxon>eudicotyledons</taxon>
        <taxon>Gunneridae</taxon>
        <taxon>Pentapetalae</taxon>
        <taxon>rosids</taxon>
        <taxon>fabids</taxon>
        <taxon>Malpighiales</taxon>
        <taxon>Salicaceae</taxon>
        <taxon>Saliceae</taxon>
        <taxon>Salix</taxon>
    </lineage>
</organism>
<protein>
    <submittedName>
        <fullName evidence="3">Uncharacterized protein</fullName>
    </submittedName>
</protein>
<feature type="transmembrane region" description="Helical" evidence="2">
    <location>
        <begin position="66"/>
        <end position="87"/>
    </location>
</feature>
<keyword evidence="4" id="KW-1185">Reference proteome</keyword>
<name>A0A5N5J2E8_9ROSI</name>
<dbReference type="GO" id="GO:0045038">
    <property type="term" value="P:protein import into chloroplast thylakoid membrane"/>
    <property type="evidence" value="ECO:0007669"/>
    <property type="project" value="TreeGrafter"/>
</dbReference>
<dbReference type="GO" id="GO:0010207">
    <property type="term" value="P:photosystem II assembly"/>
    <property type="evidence" value="ECO:0007669"/>
    <property type="project" value="InterPro"/>
</dbReference>
<dbReference type="InterPro" id="IPR017499">
    <property type="entry name" value="Thf1"/>
</dbReference>
<evidence type="ECO:0000256" key="1">
    <source>
        <dbReference type="ARBA" id="ARBA00023054"/>
    </source>
</evidence>
<gene>
    <name evidence="3" type="ORF">DKX38_029864</name>
</gene>
<reference evidence="4" key="1">
    <citation type="journal article" date="2019" name="Gigascience">
        <title>De novo genome assembly of the endangered Acer yangbiense, a plant species with extremely small populations endemic to Yunnan Province, China.</title>
        <authorList>
            <person name="Yang J."/>
            <person name="Wariss H.M."/>
            <person name="Tao L."/>
            <person name="Zhang R."/>
            <person name="Yun Q."/>
            <person name="Hollingsworth P."/>
            <person name="Dao Z."/>
            <person name="Luo G."/>
            <person name="Guo H."/>
            <person name="Ma Y."/>
            <person name="Sun W."/>
        </authorList>
    </citation>
    <scope>NUCLEOTIDE SEQUENCE [LARGE SCALE GENOMIC DNA]</scope>
    <source>
        <strain evidence="4">cv. br00</strain>
    </source>
</reference>
<evidence type="ECO:0000256" key="2">
    <source>
        <dbReference type="SAM" id="Phobius"/>
    </source>
</evidence>
<dbReference type="GO" id="GO:0010027">
    <property type="term" value="P:thylakoid membrane organization"/>
    <property type="evidence" value="ECO:0007669"/>
    <property type="project" value="TreeGrafter"/>
</dbReference>
<dbReference type="PANTHER" id="PTHR34793">
    <property type="entry name" value="PROTEIN THYLAKOID FORMATION 1, CHLOROPLASTIC"/>
    <property type="match status" value="1"/>
</dbReference>
<dbReference type="AlphaFoldDB" id="A0A5N5J2E8"/>
<keyword evidence="2" id="KW-0812">Transmembrane</keyword>
<evidence type="ECO:0000313" key="3">
    <source>
        <dbReference type="EMBL" id="KAB5512836.1"/>
    </source>
</evidence>